<accession>B4GYC3</accession>
<gene>
    <name evidence="1" type="primary">Dper\GL19892</name>
    <name evidence="1" type="ORF">Dper_GL19892</name>
</gene>
<name>B4GYC3_DROPE</name>
<dbReference type="HOGENOM" id="CLU_035279_0_0_1"/>
<reference evidence="1 2" key="1">
    <citation type="journal article" date="2007" name="Nature">
        <title>Evolution of genes and genomes on the Drosophila phylogeny.</title>
        <authorList>
            <consortium name="Drosophila 12 Genomes Consortium"/>
            <person name="Clark A.G."/>
            <person name="Eisen M.B."/>
            <person name="Smith D.R."/>
            <person name="Bergman C.M."/>
            <person name="Oliver B."/>
            <person name="Markow T.A."/>
            <person name="Kaufman T.C."/>
            <person name="Kellis M."/>
            <person name="Gelbart W."/>
            <person name="Iyer V.N."/>
            <person name="Pollard D.A."/>
            <person name="Sackton T.B."/>
            <person name="Larracuente A.M."/>
            <person name="Singh N.D."/>
            <person name="Abad J.P."/>
            <person name="Abt D.N."/>
            <person name="Adryan B."/>
            <person name="Aguade M."/>
            <person name="Akashi H."/>
            <person name="Anderson W.W."/>
            <person name="Aquadro C.F."/>
            <person name="Ardell D.H."/>
            <person name="Arguello R."/>
            <person name="Artieri C.G."/>
            <person name="Barbash D.A."/>
            <person name="Barker D."/>
            <person name="Barsanti P."/>
            <person name="Batterham P."/>
            <person name="Batzoglou S."/>
            <person name="Begun D."/>
            <person name="Bhutkar A."/>
            <person name="Blanco E."/>
            <person name="Bosak S.A."/>
            <person name="Bradley R.K."/>
            <person name="Brand A.D."/>
            <person name="Brent M.R."/>
            <person name="Brooks A.N."/>
            <person name="Brown R.H."/>
            <person name="Butlin R.K."/>
            <person name="Caggese C."/>
            <person name="Calvi B.R."/>
            <person name="Bernardo de Carvalho A."/>
            <person name="Caspi A."/>
            <person name="Castrezana S."/>
            <person name="Celniker S.E."/>
            <person name="Chang J.L."/>
            <person name="Chapple C."/>
            <person name="Chatterji S."/>
            <person name="Chinwalla A."/>
            <person name="Civetta A."/>
            <person name="Clifton S.W."/>
            <person name="Comeron J.M."/>
            <person name="Costello J.C."/>
            <person name="Coyne J.A."/>
            <person name="Daub J."/>
            <person name="David R.G."/>
            <person name="Delcher A.L."/>
            <person name="Delehaunty K."/>
            <person name="Do C.B."/>
            <person name="Ebling H."/>
            <person name="Edwards K."/>
            <person name="Eickbush T."/>
            <person name="Evans J.D."/>
            <person name="Filipski A."/>
            <person name="Findeiss S."/>
            <person name="Freyhult E."/>
            <person name="Fulton L."/>
            <person name="Fulton R."/>
            <person name="Garcia A.C."/>
            <person name="Gardiner A."/>
            <person name="Garfield D.A."/>
            <person name="Garvin B.E."/>
            <person name="Gibson G."/>
            <person name="Gilbert D."/>
            <person name="Gnerre S."/>
            <person name="Godfrey J."/>
            <person name="Good R."/>
            <person name="Gotea V."/>
            <person name="Gravely B."/>
            <person name="Greenberg A.J."/>
            <person name="Griffiths-Jones S."/>
            <person name="Gross S."/>
            <person name="Guigo R."/>
            <person name="Gustafson E.A."/>
            <person name="Haerty W."/>
            <person name="Hahn M.W."/>
            <person name="Halligan D.L."/>
            <person name="Halpern A.L."/>
            <person name="Halter G.M."/>
            <person name="Han M.V."/>
            <person name="Heger A."/>
            <person name="Hillier L."/>
            <person name="Hinrichs A.S."/>
            <person name="Holmes I."/>
            <person name="Hoskins R.A."/>
            <person name="Hubisz M.J."/>
            <person name="Hultmark D."/>
            <person name="Huntley M.A."/>
            <person name="Jaffe D.B."/>
            <person name="Jagadeeshan S."/>
            <person name="Jeck W.R."/>
            <person name="Johnson J."/>
            <person name="Jones C.D."/>
            <person name="Jordan W.C."/>
            <person name="Karpen G.H."/>
            <person name="Kataoka E."/>
            <person name="Keightley P.D."/>
            <person name="Kheradpour P."/>
            <person name="Kirkness E.F."/>
            <person name="Koerich L.B."/>
            <person name="Kristiansen K."/>
            <person name="Kudrna D."/>
            <person name="Kulathinal R.J."/>
            <person name="Kumar S."/>
            <person name="Kwok R."/>
            <person name="Lander E."/>
            <person name="Langley C.H."/>
            <person name="Lapoint R."/>
            <person name="Lazzaro B.P."/>
            <person name="Lee S.J."/>
            <person name="Levesque L."/>
            <person name="Li R."/>
            <person name="Lin C.F."/>
            <person name="Lin M.F."/>
            <person name="Lindblad-Toh K."/>
            <person name="Llopart A."/>
            <person name="Long M."/>
            <person name="Low L."/>
            <person name="Lozovsky E."/>
            <person name="Lu J."/>
            <person name="Luo M."/>
            <person name="Machado C.A."/>
            <person name="Makalowski W."/>
            <person name="Marzo M."/>
            <person name="Matsuda M."/>
            <person name="Matzkin L."/>
            <person name="McAllister B."/>
            <person name="McBride C.S."/>
            <person name="McKernan B."/>
            <person name="McKernan K."/>
            <person name="Mendez-Lago M."/>
            <person name="Minx P."/>
            <person name="Mollenhauer M.U."/>
            <person name="Montooth K."/>
            <person name="Mount S.M."/>
            <person name="Mu X."/>
            <person name="Myers E."/>
            <person name="Negre B."/>
            <person name="Newfeld S."/>
            <person name="Nielsen R."/>
            <person name="Noor M.A."/>
            <person name="O'Grady P."/>
            <person name="Pachter L."/>
            <person name="Papaceit M."/>
            <person name="Parisi M.J."/>
            <person name="Parisi M."/>
            <person name="Parts L."/>
            <person name="Pedersen J.S."/>
            <person name="Pesole G."/>
            <person name="Phillippy A.M."/>
            <person name="Ponting C.P."/>
            <person name="Pop M."/>
            <person name="Porcelli D."/>
            <person name="Powell J.R."/>
            <person name="Prohaska S."/>
            <person name="Pruitt K."/>
            <person name="Puig M."/>
            <person name="Quesneville H."/>
            <person name="Ram K.R."/>
            <person name="Rand D."/>
            <person name="Rasmussen M.D."/>
            <person name="Reed L.K."/>
            <person name="Reenan R."/>
            <person name="Reily A."/>
            <person name="Remington K.A."/>
            <person name="Rieger T.T."/>
            <person name="Ritchie M.G."/>
            <person name="Robin C."/>
            <person name="Rogers Y.H."/>
            <person name="Rohde C."/>
            <person name="Rozas J."/>
            <person name="Rubenfield M.J."/>
            <person name="Ruiz A."/>
            <person name="Russo S."/>
            <person name="Salzberg S.L."/>
            <person name="Sanchez-Gracia A."/>
            <person name="Saranga D.J."/>
            <person name="Sato H."/>
            <person name="Schaeffer S.W."/>
            <person name="Schatz M.C."/>
            <person name="Schlenke T."/>
            <person name="Schwartz R."/>
            <person name="Segarra C."/>
            <person name="Singh R.S."/>
            <person name="Sirot L."/>
            <person name="Sirota M."/>
            <person name="Sisneros N.B."/>
            <person name="Smith C.D."/>
            <person name="Smith T.F."/>
            <person name="Spieth J."/>
            <person name="Stage D.E."/>
            <person name="Stark A."/>
            <person name="Stephan W."/>
            <person name="Strausberg R.L."/>
            <person name="Strempel S."/>
            <person name="Sturgill D."/>
            <person name="Sutton G."/>
            <person name="Sutton G.G."/>
            <person name="Tao W."/>
            <person name="Teichmann S."/>
            <person name="Tobari Y.N."/>
            <person name="Tomimura Y."/>
            <person name="Tsolas J.M."/>
            <person name="Valente V.L."/>
            <person name="Venter E."/>
            <person name="Venter J.C."/>
            <person name="Vicario S."/>
            <person name="Vieira F.G."/>
            <person name="Vilella A.J."/>
            <person name="Villasante A."/>
            <person name="Walenz B."/>
            <person name="Wang J."/>
            <person name="Wasserman M."/>
            <person name="Watts T."/>
            <person name="Wilson D."/>
            <person name="Wilson R.K."/>
            <person name="Wing R.A."/>
            <person name="Wolfner M.F."/>
            <person name="Wong A."/>
            <person name="Wong G.K."/>
            <person name="Wu C.I."/>
            <person name="Wu G."/>
            <person name="Yamamoto D."/>
            <person name="Yang H.P."/>
            <person name="Yang S.P."/>
            <person name="Yorke J.A."/>
            <person name="Yoshida K."/>
            <person name="Zdobnov E."/>
            <person name="Zhang P."/>
            <person name="Zhang Y."/>
            <person name="Zimin A.V."/>
            <person name="Baldwin J."/>
            <person name="Abdouelleil A."/>
            <person name="Abdulkadir J."/>
            <person name="Abebe A."/>
            <person name="Abera B."/>
            <person name="Abreu J."/>
            <person name="Acer S.C."/>
            <person name="Aftuck L."/>
            <person name="Alexander A."/>
            <person name="An P."/>
            <person name="Anderson E."/>
            <person name="Anderson S."/>
            <person name="Arachi H."/>
            <person name="Azer M."/>
            <person name="Bachantsang P."/>
            <person name="Barry A."/>
            <person name="Bayul T."/>
            <person name="Berlin A."/>
            <person name="Bessette D."/>
            <person name="Bloom T."/>
            <person name="Blye J."/>
            <person name="Boguslavskiy L."/>
            <person name="Bonnet C."/>
            <person name="Boukhgalter B."/>
            <person name="Bourzgui I."/>
            <person name="Brown A."/>
            <person name="Cahill P."/>
            <person name="Channer S."/>
            <person name="Cheshatsang Y."/>
            <person name="Chuda L."/>
            <person name="Citroen M."/>
            <person name="Collymore A."/>
            <person name="Cooke P."/>
            <person name="Costello M."/>
            <person name="D'Aco K."/>
            <person name="Daza R."/>
            <person name="De Haan G."/>
            <person name="DeGray S."/>
            <person name="DeMaso C."/>
            <person name="Dhargay N."/>
            <person name="Dooley K."/>
            <person name="Dooley E."/>
            <person name="Doricent M."/>
            <person name="Dorje P."/>
            <person name="Dorjee K."/>
            <person name="Dupes A."/>
            <person name="Elong R."/>
            <person name="Falk J."/>
            <person name="Farina A."/>
            <person name="Faro S."/>
            <person name="Ferguson D."/>
            <person name="Fisher S."/>
            <person name="Foley C.D."/>
            <person name="Franke A."/>
            <person name="Friedrich D."/>
            <person name="Gadbois L."/>
            <person name="Gearin G."/>
            <person name="Gearin C.R."/>
            <person name="Giannoukos G."/>
            <person name="Goode T."/>
            <person name="Graham J."/>
            <person name="Grandbois E."/>
            <person name="Grewal S."/>
            <person name="Gyaltsen K."/>
            <person name="Hafez N."/>
            <person name="Hagos B."/>
            <person name="Hall J."/>
            <person name="Henson C."/>
            <person name="Hollinger A."/>
            <person name="Honan T."/>
            <person name="Huard M.D."/>
            <person name="Hughes L."/>
            <person name="Hurhula B."/>
            <person name="Husby M.E."/>
            <person name="Kamat A."/>
            <person name="Kanga B."/>
            <person name="Kashin S."/>
            <person name="Khazanovich D."/>
            <person name="Kisner P."/>
            <person name="Lance K."/>
            <person name="Lara M."/>
            <person name="Lee W."/>
            <person name="Lennon N."/>
            <person name="Letendre F."/>
            <person name="LeVine R."/>
            <person name="Lipovsky A."/>
            <person name="Liu X."/>
            <person name="Liu J."/>
            <person name="Liu S."/>
            <person name="Lokyitsang T."/>
            <person name="Lokyitsang Y."/>
            <person name="Lubonja R."/>
            <person name="Lui A."/>
            <person name="MacDonald P."/>
            <person name="Magnisalis V."/>
            <person name="Maru K."/>
            <person name="Matthews C."/>
            <person name="McCusker W."/>
            <person name="McDonough S."/>
            <person name="Mehta T."/>
            <person name="Meldrim J."/>
            <person name="Meneus L."/>
            <person name="Mihai O."/>
            <person name="Mihalev A."/>
            <person name="Mihova T."/>
            <person name="Mittelman R."/>
            <person name="Mlenga V."/>
            <person name="Montmayeur A."/>
            <person name="Mulrain L."/>
            <person name="Navidi A."/>
            <person name="Naylor J."/>
            <person name="Negash T."/>
            <person name="Nguyen T."/>
            <person name="Nguyen N."/>
            <person name="Nicol R."/>
            <person name="Norbu C."/>
            <person name="Norbu N."/>
            <person name="Novod N."/>
            <person name="O'Neill B."/>
            <person name="Osman S."/>
            <person name="Markiewicz E."/>
            <person name="Oyono O.L."/>
            <person name="Patti C."/>
            <person name="Phunkhang P."/>
            <person name="Pierre F."/>
            <person name="Priest M."/>
            <person name="Raghuraman S."/>
            <person name="Rege F."/>
            <person name="Reyes R."/>
            <person name="Rise C."/>
            <person name="Rogov P."/>
            <person name="Ross K."/>
            <person name="Ryan E."/>
            <person name="Settipalli S."/>
            <person name="Shea T."/>
            <person name="Sherpa N."/>
            <person name="Shi L."/>
            <person name="Shih D."/>
            <person name="Sparrow T."/>
            <person name="Spaulding J."/>
            <person name="Stalker J."/>
            <person name="Stange-Thomann N."/>
            <person name="Stavropoulos S."/>
            <person name="Stone C."/>
            <person name="Strader C."/>
            <person name="Tesfaye S."/>
            <person name="Thomson T."/>
            <person name="Thoulutsang Y."/>
            <person name="Thoulutsang D."/>
            <person name="Topham K."/>
            <person name="Topping I."/>
            <person name="Tsamla T."/>
            <person name="Vassiliev H."/>
            <person name="Vo A."/>
            <person name="Wangchuk T."/>
            <person name="Wangdi T."/>
            <person name="Weiand M."/>
            <person name="Wilkinson J."/>
            <person name="Wilson A."/>
            <person name="Yadav S."/>
            <person name="Young G."/>
            <person name="Yu Q."/>
            <person name="Zembek L."/>
            <person name="Zhong D."/>
            <person name="Zimmer A."/>
            <person name="Zwirko Z."/>
            <person name="Jaffe D.B."/>
            <person name="Alvarez P."/>
            <person name="Brockman W."/>
            <person name="Butler J."/>
            <person name="Chin C."/>
            <person name="Gnerre S."/>
            <person name="Grabherr M."/>
            <person name="Kleber M."/>
            <person name="Mauceli E."/>
            <person name="MacCallum I."/>
        </authorList>
    </citation>
    <scope>NUCLEOTIDE SEQUENCE [LARGE SCALE GENOMIC DNA]</scope>
    <source>
        <strain evidence="2">MSH-3 / Tucson 14011-0111.49</strain>
    </source>
</reference>
<sequence>MAVSGETVGLAGGGGAAGAAGGVGKLAPEAFAWQHIDWPPCVQAPLFMDWGKYYSRRLLNSKAIECYGRALAVCKEEPQKQKRSCKYPSPEMPASIRNCTIEQGVCRNDYTALFHRSLCQRSIAQSERAFEDATRAKDMMWLAQKQVDNNVVGSADVLIAECDALFDCNEFEETLRTLHTEARFYNPASQMQRRFDVRKKKITGVFEDTVGATLGPFLQQNSAAIDEVLRRRQELAAFVPRPLWKKLKEQQQCDVQSVLERKIETLTSLERARRRASKSFYNHQYLGRSAVDVALLQQLRSNQIFLNPLMHGTTPYLRQLSGEQYGIVRKFMKMMHARNPLYNSKTAKCQSTSERCERSRERYLFHVEYQTRRDCVRMLRDVRQLRAAGNVEGLTNYIEHIMSKIIDLKTHRTLPWKWEFVNDVYNTLALAHVDQCALPANVDFLNPKNRLLLYLLQPERAKDMTVSFGGPNLYMEIKKEEARQNRSNQKMDQLEERLRNSRYPIERAYLRFELARGHFKEFRFDKSLVLARSAFNEARSCNSLIWRYNSIFLVCQVHAVLSRFERLKESLAKASQLAKELKSTKLMAYLAICNTINENDLNLRKLRHSEQSLRSKPRKRTISAVSSLHSLSNNNAYS</sequence>
<dbReference type="PANTHER" id="PTHR21391">
    <property type="entry name" value="AT04489P-RELATED"/>
    <property type="match status" value="1"/>
</dbReference>
<dbReference type="Proteomes" id="UP000008744">
    <property type="component" value="Unassembled WGS sequence"/>
</dbReference>
<dbReference type="PANTHER" id="PTHR21391:SF0">
    <property type="entry name" value="AT04489P-RELATED"/>
    <property type="match status" value="1"/>
</dbReference>
<dbReference type="KEGG" id="dpe:6598424"/>
<evidence type="ECO:0000313" key="1">
    <source>
        <dbReference type="EMBL" id="EDW27779.1"/>
    </source>
</evidence>
<proteinExistence type="predicted"/>
<organism evidence="2">
    <name type="scientific">Drosophila persimilis</name>
    <name type="common">Fruit fly</name>
    <dbReference type="NCBI Taxonomy" id="7234"/>
    <lineage>
        <taxon>Eukaryota</taxon>
        <taxon>Metazoa</taxon>
        <taxon>Ecdysozoa</taxon>
        <taxon>Arthropoda</taxon>
        <taxon>Hexapoda</taxon>
        <taxon>Insecta</taxon>
        <taxon>Pterygota</taxon>
        <taxon>Neoptera</taxon>
        <taxon>Endopterygota</taxon>
        <taxon>Diptera</taxon>
        <taxon>Brachycera</taxon>
        <taxon>Muscomorpha</taxon>
        <taxon>Ephydroidea</taxon>
        <taxon>Drosophilidae</taxon>
        <taxon>Drosophila</taxon>
        <taxon>Sophophora</taxon>
    </lineage>
</organism>
<dbReference type="OrthoDB" id="7752111at2759"/>
<dbReference type="AlphaFoldDB" id="B4GYC3"/>
<keyword evidence="2" id="KW-1185">Reference proteome</keyword>
<evidence type="ECO:0000313" key="2">
    <source>
        <dbReference type="Proteomes" id="UP000008744"/>
    </source>
</evidence>
<dbReference type="EMBL" id="CH479197">
    <property type="protein sequence ID" value="EDW27779.1"/>
    <property type="molecule type" value="Genomic_DNA"/>
</dbReference>
<dbReference type="STRING" id="7234.B4GYC3"/>
<dbReference type="eggNOG" id="ENOG502S15H">
    <property type="taxonomic scope" value="Eukaryota"/>
</dbReference>
<dbReference type="PhylomeDB" id="B4GYC3"/>
<protein>
    <submittedName>
        <fullName evidence="1">GL19892</fullName>
    </submittedName>
</protein>
<dbReference type="OMA" id="ESRFDKC"/>